<keyword evidence="2" id="KW-1185">Reference proteome</keyword>
<proteinExistence type="predicted"/>
<dbReference type="AlphaFoldDB" id="A0A8K0I194"/>
<dbReference type="Proteomes" id="UP000797356">
    <property type="component" value="Chromosome 2"/>
</dbReference>
<dbReference type="OrthoDB" id="10435737at2759"/>
<organism evidence="1 2">
    <name type="scientific">Cocos nucifera</name>
    <name type="common">Coconut palm</name>
    <dbReference type="NCBI Taxonomy" id="13894"/>
    <lineage>
        <taxon>Eukaryota</taxon>
        <taxon>Viridiplantae</taxon>
        <taxon>Streptophyta</taxon>
        <taxon>Embryophyta</taxon>
        <taxon>Tracheophyta</taxon>
        <taxon>Spermatophyta</taxon>
        <taxon>Magnoliopsida</taxon>
        <taxon>Liliopsida</taxon>
        <taxon>Arecaceae</taxon>
        <taxon>Arecoideae</taxon>
        <taxon>Cocoseae</taxon>
        <taxon>Attaleinae</taxon>
        <taxon>Cocos</taxon>
    </lineage>
</organism>
<comment type="caution">
    <text evidence="1">The sequence shown here is derived from an EMBL/GenBank/DDBJ whole genome shotgun (WGS) entry which is preliminary data.</text>
</comment>
<protein>
    <submittedName>
        <fullName evidence="1">Putative ACT domain-containing protein ACR12</fullName>
    </submittedName>
</protein>
<dbReference type="EMBL" id="CM017873">
    <property type="protein sequence ID" value="KAG1331679.1"/>
    <property type="molecule type" value="Genomic_DNA"/>
</dbReference>
<name>A0A8K0I194_COCNU</name>
<evidence type="ECO:0000313" key="2">
    <source>
        <dbReference type="Proteomes" id="UP000797356"/>
    </source>
</evidence>
<reference evidence="1" key="1">
    <citation type="journal article" date="2017" name="Gigascience">
        <title>The genome draft of coconut (Cocos nucifera).</title>
        <authorList>
            <person name="Xiao Y."/>
            <person name="Xu P."/>
            <person name="Fan H."/>
            <person name="Baudouin L."/>
            <person name="Xia W."/>
            <person name="Bocs S."/>
            <person name="Xu J."/>
            <person name="Li Q."/>
            <person name="Guo A."/>
            <person name="Zhou L."/>
            <person name="Li J."/>
            <person name="Wu Y."/>
            <person name="Ma Z."/>
            <person name="Armero A."/>
            <person name="Issali A.E."/>
            <person name="Liu N."/>
            <person name="Peng M."/>
            <person name="Yang Y."/>
        </authorList>
    </citation>
    <scope>NUCLEOTIDE SEQUENCE</scope>
    <source>
        <tissue evidence="1">Spear leaf of Hainan Tall coconut</tissue>
    </source>
</reference>
<gene>
    <name evidence="1" type="ORF">COCNU_02G016470</name>
</gene>
<sequence length="81" mass="9139">MDPILCSRRGLFGMTRGNGSRNSYNPAHVVKFSFKALEDDMNSDILIFLMDQDSNAELTIVHLSFGDHLWALIELTVLIIL</sequence>
<reference evidence="1" key="2">
    <citation type="submission" date="2019-07" db="EMBL/GenBank/DDBJ databases">
        <authorList>
            <person name="Yang Y."/>
            <person name="Bocs S."/>
            <person name="Baudouin L."/>
        </authorList>
    </citation>
    <scope>NUCLEOTIDE SEQUENCE</scope>
    <source>
        <tissue evidence="1">Spear leaf of Hainan Tall coconut</tissue>
    </source>
</reference>
<evidence type="ECO:0000313" key="1">
    <source>
        <dbReference type="EMBL" id="KAG1331679.1"/>
    </source>
</evidence>
<accession>A0A8K0I194</accession>